<sequence>MRPLPMDLLLLDFTPLSLVIETSGGVMTPLIKRNTTPGVLIQVYEGEHGYTRDNNLLSKFDISSIPPAPHGVPRIEVAFDIDANSILNVSTSNKTTGKSNHITITNDKGCSQKEEIRRMINETEKYKAQTASSKIAMAGESANTSATATSEARSAGMAVRGEVVEIVGSAQCYNCHTTATPLWGKDDEGEMVCK</sequence>
<organism evidence="6 7">
    <name type="scientific">Rhizopogon vesiculosus</name>
    <dbReference type="NCBI Taxonomy" id="180088"/>
    <lineage>
        <taxon>Eukaryota</taxon>
        <taxon>Fungi</taxon>
        <taxon>Dikarya</taxon>
        <taxon>Basidiomycota</taxon>
        <taxon>Agaricomycotina</taxon>
        <taxon>Agaricomycetes</taxon>
        <taxon>Agaricomycetidae</taxon>
        <taxon>Boletales</taxon>
        <taxon>Suillineae</taxon>
        <taxon>Rhizopogonaceae</taxon>
        <taxon>Rhizopogon</taxon>
    </lineage>
</organism>
<keyword evidence="7" id="KW-1185">Reference proteome</keyword>
<keyword evidence="4" id="KW-0732">Signal</keyword>
<keyword evidence="3" id="KW-0863">Zinc-finger</keyword>
<dbReference type="GO" id="GO:0008270">
    <property type="term" value="F:zinc ion binding"/>
    <property type="evidence" value="ECO:0007669"/>
    <property type="project" value="UniProtKB-KW"/>
</dbReference>
<keyword evidence="2" id="KW-0067">ATP-binding</keyword>
<dbReference type="Pfam" id="PF00012">
    <property type="entry name" value="HSP70"/>
    <property type="match status" value="1"/>
</dbReference>
<dbReference type="GO" id="GO:0006355">
    <property type="term" value="P:regulation of DNA-templated transcription"/>
    <property type="evidence" value="ECO:0007669"/>
    <property type="project" value="InterPro"/>
</dbReference>
<feature type="chain" id="PRO_5012995584" description="GATA-type domain-containing protein" evidence="4">
    <location>
        <begin position="25"/>
        <end position="194"/>
    </location>
</feature>
<dbReference type="Proteomes" id="UP000183567">
    <property type="component" value="Unassembled WGS sequence"/>
</dbReference>
<dbReference type="STRING" id="180088.A0A1J8RAQ6"/>
<proteinExistence type="predicted"/>
<evidence type="ECO:0000256" key="3">
    <source>
        <dbReference type="PROSITE-ProRule" id="PRU00094"/>
    </source>
</evidence>
<evidence type="ECO:0000256" key="1">
    <source>
        <dbReference type="ARBA" id="ARBA00022741"/>
    </source>
</evidence>
<comment type="caution">
    <text evidence="6">The sequence shown here is derived from an EMBL/GenBank/DDBJ whole genome shotgun (WGS) entry which is preliminary data.</text>
</comment>
<feature type="signal peptide" evidence="4">
    <location>
        <begin position="1"/>
        <end position="24"/>
    </location>
</feature>
<reference evidence="6 7" key="1">
    <citation type="submission" date="2016-03" db="EMBL/GenBank/DDBJ databases">
        <title>Comparative genomics of the ectomycorrhizal sister species Rhizopogon vinicolor and Rhizopogon vesiculosus (Basidiomycota: Boletales) reveals a divergence of the mating type B locus.</title>
        <authorList>
            <person name="Mujic A.B."/>
            <person name="Kuo A."/>
            <person name="Tritt A."/>
            <person name="Lipzen A."/>
            <person name="Chen C."/>
            <person name="Johnson J."/>
            <person name="Sharma A."/>
            <person name="Barry K."/>
            <person name="Grigoriev I.V."/>
            <person name="Spatafora J.W."/>
        </authorList>
    </citation>
    <scope>NUCLEOTIDE SEQUENCE [LARGE SCALE GENOMIC DNA]</scope>
    <source>
        <strain evidence="6 7">AM-OR11-056</strain>
    </source>
</reference>
<dbReference type="Gene3D" id="3.30.50.10">
    <property type="entry name" value="Erythroid Transcription Factor GATA-1, subunit A"/>
    <property type="match status" value="1"/>
</dbReference>
<name>A0A1J8RAQ6_9AGAM</name>
<dbReference type="GO" id="GO:0005524">
    <property type="term" value="F:ATP binding"/>
    <property type="evidence" value="ECO:0007669"/>
    <property type="project" value="UniProtKB-KW"/>
</dbReference>
<evidence type="ECO:0000256" key="4">
    <source>
        <dbReference type="SAM" id="SignalP"/>
    </source>
</evidence>
<dbReference type="PANTHER" id="PTHR19375">
    <property type="entry name" value="HEAT SHOCK PROTEIN 70KDA"/>
    <property type="match status" value="1"/>
</dbReference>
<keyword evidence="3" id="KW-0479">Metal-binding</keyword>
<keyword evidence="1" id="KW-0547">Nucleotide-binding</keyword>
<keyword evidence="3" id="KW-0862">Zinc</keyword>
<evidence type="ECO:0000313" key="6">
    <source>
        <dbReference type="EMBL" id="OJA20964.1"/>
    </source>
</evidence>
<dbReference type="GO" id="GO:0140662">
    <property type="term" value="F:ATP-dependent protein folding chaperone"/>
    <property type="evidence" value="ECO:0007669"/>
    <property type="project" value="InterPro"/>
</dbReference>
<dbReference type="OrthoDB" id="3260447at2759"/>
<evidence type="ECO:0000259" key="5">
    <source>
        <dbReference type="PROSITE" id="PS50114"/>
    </source>
</evidence>
<dbReference type="InterPro" id="IPR000679">
    <property type="entry name" value="Znf_GATA"/>
</dbReference>
<dbReference type="EMBL" id="LVVM01000335">
    <property type="protein sequence ID" value="OJA20964.1"/>
    <property type="molecule type" value="Genomic_DNA"/>
</dbReference>
<evidence type="ECO:0000313" key="7">
    <source>
        <dbReference type="Proteomes" id="UP000183567"/>
    </source>
</evidence>
<dbReference type="AlphaFoldDB" id="A0A1J8RAQ6"/>
<dbReference type="GO" id="GO:0043565">
    <property type="term" value="F:sequence-specific DNA binding"/>
    <property type="evidence" value="ECO:0007669"/>
    <property type="project" value="InterPro"/>
</dbReference>
<dbReference type="PRINTS" id="PR00301">
    <property type="entry name" value="HEATSHOCK70"/>
</dbReference>
<accession>A0A1J8RAQ6</accession>
<protein>
    <recommendedName>
        <fullName evidence="5">GATA-type domain-containing protein</fullName>
    </recommendedName>
</protein>
<feature type="domain" description="GATA-type" evidence="5">
    <location>
        <begin position="171"/>
        <end position="194"/>
    </location>
</feature>
<dbReference type="InterPro" id="IPR013088">
    <property type="entry name" value="Znf_NHR/GATA"/>
</dbReference>
<evidence type="ECO:0000256" key="2">
    <source>
        <dbReference type="ARBA" id="ARBA00022840"/>
    </source>
</evidence>
<dbReference type="InterPro" id="IPR013126">
    <property type="entry name" value="Hsp_70_fam"/>
</dbReference>
<dbReference type="SUPFAM" id="SSF100920">
    <property type="entry name" value="Heat shock protein 70kD (HSP70), peptide-binding domain"/>
    <property type="match status" value="1"/>
</dbReference>
<dbReference type="InterPro" id="IPR029047">
    <property type="entry name" value="HSP70_peptide-bd_sf"/>
</dbReference>
<gene>
    <name evidence="6" type="ORF">AZE42_11875</name>
</gene>
<dbReference type="Gene3D" id="2.60.34.10">
    <property type="entry name" value="Substrate Binding Domain Of DNAk, Chain A, domain 1"/>
    <property type="match status" value="1"/>
</dbReference>
<dbReference type="PROSITE" id="PS50114">
    <property type="entry name" value="GATA_ZN_FINGER_2"/>
    <property type="match status" value="1"/>
</dbReference>